<name>A0A5B7IRW9_PORTR</name>
<protein>
    <submittedName>
        <fullName evidence="1">Uncharacterized protein</fullName>
    </submittedName>
</protein>
<evidence type="ECO:0000313" key="2">
    <source>
        <dbReference type="Proteomes" id="UP000324222"/>
    </source>
</evidence>
<accession>A0A5B7IRW9</accession>
<reference evidence="1 2" key="1">
    <citation type="submission" date="2019-05" db="EMBL/GenBank/DDBJ databases">
        <title>Another draft genome of Portunus trituberculatus and its Hox gene families provides insights of decapod evolution.</title>
        <authorList>
            <person name="Jeong J.-H."/>
            <person name="Song I."/>
            <person name="Kim S."/>
            <person name="Choi T."/>
            <person name="Kim D."/>
            <person name="Ryu S."/>
            <person name="Kim W."/>
        </authorList>
    </citation>
    <scope>NUCLEOTIDE SEQUENCE [LARGE SCALE GENOMIC DNA]</scope>
    <source>
        <tissue evidence="1">Muscle</tissue>
    </source>
</reference>
<dbReference type="AlphaFoldDB" id="A0A5B7IRW9"/>
<comment type="caution">
    <text evidence="1">The sequence shown here is derived from an EMBL/GenBank/DDBJ whole genome shotgun (WGS) entry which is preliminary data.</text>
</comment>
<organism evidence="1 2">
    <name type="scientific">Portunus trituberculatus</name>
    <name type="common">Swimming crab</name>
    <name type="synonym">Neptunus trituberculatus</name>
    <dbReference type="NCBI Taxonomy" id="210409"/>
    <lineage>
        <taxon>Eukaryota</taxon>
        <taxon>Metazoa</taxon>
        <taxon>Ecdysozoa</taxon>
        <taxon>Arthropoda</taxon>
        <taxon>Crustacea</taxon>
        <taxon>Multicrustacea</taxon>
        <taxon>Malacostraca</taxon>
        <taxon>Eumalacostraca</taxon>
        <taxon>Eucarida</taxon>
        <taxon>Decapoda</taxon>
        <taxon>Pleocyemata</taxon>
        <taxon>Brachyura</taxon>
        <taxon>Eubrachyura</taxon>
        <taxon>Portunoidea</taxon>
        <taxon>Portunidae</taxon>
        <taxon>Portuninae</taxon>
        <taxon>Portunus</taxon>
    </lineage>
</organism>
<dbReference type="EMBL" id="VSRR010074405">
    <property type="protein sequence ID" value="MPC87400.1"/>
    <property type="molecule type" value="Genomic_DNA"/>
</dbReference>
<gene>
    <name evidence="1" type="ORF">E2C01_082261</name>
</gene>
<proteinExistence type="predicted"/>
<evidence type="ECO:0000313" key="1">
    <source>
        <dbReference type="EMBL" id="MPC87400.1"/>
    </source>
</evidence>
<keyword evidence="2" id="KW-1185">Reference proteome</keyword>
<dbReference type="Proteomes" id="UP000324222">
    <property type="component" value="Unassembled WGS sequence"/>
</dbReference>
<sequence length="181" mass="19701">MFIVPLCSSVPRVSGVRCDASFSPSVIRGSLKTHFLSEARQWREGATSFMSGYHEVSGGAAPGYVSTGRRSAEEPTPPRTTFALTSTRGIARSFNLSLNSEYGRSLRDPAGDAGVYRGWRVALYCRRPHNMNGEPIINMAAQSFADRLSTEGLGPTSCHPCASIPSRSLAIKHTRMIHRGR</sequence>